<accession>A0AAN8WQ29</accession>
<organism evidence="1 2">
    <name type="scientific">Halocaridina rubra</name>
    <name type="common">Hawaiian red shrimp</name>
    <dbReference type="NCBI Taxonomy" id="373956"/>
    <lineage>
        <taxon>Eukaryota</taxon>
        <taxon>Metazoa</taxon>
        <taxon>Ecdysozoa</taxon>
        <taxon>Arthropoda</taxon>
        <taxon>Crustacea</taxon>
        <taxon>Multicrustacea</taxon>
        <taxon>Malacostraca</taxon>
        <taxon>Eumalacostraca</taxon>
        <taxon>Eucarida</taxon>
        <taxon>Decapoda</taxon>
        <taxon>Pleocyemata</taxon>
        <taxon>Caridea</taxon>
        <taxon>Atyoidea</taxon>
        <taxon>Atyidae</taxon>
        <taxon>Halocaridina</taxon>
    </lineage>
</organism>
<gene>
    <name evidence="1" type="ORF">SK128_020971</name>
</gene>
<dbReference type="InterPro" id="IPR020471">
    <property type="entry name" value="AKR"/>
</dbReference>
<sequence length="135" mass="15340">MDIADVYTNPEKHVVLHNNVKMPILGLGTSHDGGYNHEAVVFALKNCGYRHIDTAKRYGCEKYIAQAIKVNHMDSSLGMDEKADSSLVKETDYRIEEIKLLEVPNKVVERSNNIKVDRDVFALWKCSLSVLYNNE</sequence>
<name>A0AAN8WQ29_HALRR</name>
<dbReference type="EMBL" id="JAXCGZ010015542">
    <property type="protein sequence ID" value="KAK7070107.1"/>
    <property type="molecule type" value="Genomic_DNA"/>
</dbReference>
<dbReference type="SUPFAM" id="SSF51430">
    <property type="entry name" value="NAD(P)-linked oxidoreductase"/>
    <property type="match status" value="1"/>
</dbReference>
<reference evidence="1 2" key="1">
    <citation type="submission" date="2023-11" db="EMBL/GenBank/DDBJ databases">
        <title>Halocaridina rubra genome assembly.</title>
        <authorList>
            <person name="Smith C."/>
        </authorList>
    </citation>
    <scope>NUCLEOTIDE SEQUENCE [LARGE SCALE GENOMIC DNA]</scope>
    <source>
        <strain evidence="1">EP-1</strain>
        <tissue evidence="1">Whole</tissue>
    </source>
</reference>
<evidence type="ECO:0000313" key="2">
    <source>
        <dbReference type="Proteomes" id="UP001381693"/>
    </source>
</evidence>
<dbReference type="PANTHER" id="PTHR43827:SF10">
    <property type="entry name" value="ZGC:110366"/>
    <property type="match status" value="1"/>
</dbReference>
<comment type="caution">
    <text evidence="1">The sequence shown here is derived from an EMBL/GenBank/DDBJ whole genome shotgun (WGS) entry which is preliminary data.</text>
</comment>
<dbReference type="Gene3D" id="3.20.20.100">
    <property type="entry name" value="NADP-dependent oxidoreductase domain"/>
    <property type="match status" value="1"/>
</dbReference>
<protein>
    <recommendedName>
        <fullName evidence="3">NADP-dependent oxidoreductase domain-containing protein</fullName>
    </recommendedName>
</protein>
<dbReference type="AlphaFoldDB" id="A0AAN8WQ29"/>
<dbReference type="InterPro" id="IPR036812">
    <property type="entry name" value="NAD(P)_OxRdtase_dom_sf"/>
</dbReference>
<dbReference type="Proteomes" id="UP001381693">
    <property type="component" value="Unassembled WGS sequence"/>
</dbReference>
<dbReference type="GO" id="GO:0016491">
    <property type="term" value="F:oxidoreductase activity"/>
    <property type="evidence" value="ECO:0007669"/>
    <property type="project" value="InterPro"/>
</dbReference>
<dbReference type="PANTHER" id="PTHR43827">
    <property type="entry name" value="2,5-DIKETO-D-GLUCONIC ACID REDUCTASE"/>
    <property type="match status" value="1"/>
</dbReference>
<proteinExistence type="predicted"/>
<evidence type="ECO:0008006" key="3">
    <source>
        <dbReference type="Google" id="ProtNLM"/>
    </source>
</evidence>
<keyword evidence="2" id="KW-1185">Reference proteome</keyword>
<evidence type="ECO:0000313" key="1">
    <source>
        <dbReference type="EMBL" id="KAK7070107.1"/>
    </source>
</evidence>